<dbReference type="InParanoid" id="A0A6P4A7Y9"/>
<dbReference type="RefSeq" id="XP_015891931.1">
    <property type="nucleotide sequence ID" value="XM_016036445.4"/>
</dbReference>
<evidence type="ECO:0000313" key="3">
    <source>
        <dbReference type="RefSeq" id="XP_015891931.1"/>
    </source>
</evidence>
<name>A0A6P4A7Y9_ZIZJJ</name>
<dbReference type="KEGG" id="zju:107426311"/>
<dbReference type="AlphaFoldDB" id="A0A6P4A7Y9"/>
<protein>
    <submittedName>
        <fullName evidence="3">Uncharacterized protein LOC107426311</fullName>
    </submittedName>
</protein>
<sequence>METEPKSIIIADKKNNVVPPKEETATQKRRRGMQFLRVALFMIRRRSGQSKSVDVASKGMWRRLVGSMRPLHLQSNASPPPSIKDEPKTTSMSERYDDVMLPPESPGSSISSMSSEDGMSSRYASAVNLQELDKDSGSRYGSTVNLKDLAKDHCAGILAPGDEILVVDDELIDAKAEEFIAQFYKQMRLQRLDSIDRRFEEMNKRSIGY</sequence>
<dbReference type="PANTHER" id="PTHR36378:SF1">
    <property type="entry name" value="COTTON FIBER PROTEIN"/>
    <property type="match status" value="1"/>
</dbReference>
<feature type="compositionally biased region" description="Basic and acidic residues" evidence="1">
    <location>
        <begin position="83"/>
        <end position="98"/>
    </location>
</feature>
<proteinExistence type="predicted"/>
<reference evidence="3" key="1">
    <citation type="submission" date="2025-08" db="UniProtKB">
        <authorList>
            <consortium name="RefSeq"/>
        </authorList>
    </citation>
    <scope>IDENTIFICATION</scope>
    <source>
        <tissue evidence="3">Seedling</tissue>
    </source>
</reference>
<dbReference type="GeneID" id="107426311"/>
<gene>
    <name evidence="3" type="primary">LOC107426311</name>
</gene>
<dbReference type="PANTHER" id="PTHR36378">
    <property type="entry name" value="COTTON FIBER PROTEIN"/>
    <property type="match status" value="1"/>
</dbReference>
<feature type="compositionally biased region" description="Low complexity" evidence="1">
    <location>
        <begin position="106"/>
        <end position="117"/>
    </location>
</feature>
<dbReference type="Pfam" id="PF05553">
    <property type="entry name" value="DUF761"/>
    <property type="match status" value="1"/>
</dbReference>
<evidence type="ECO:0000313" key="2">
    <source>
        <dbReference type="Proteomes" id="UP001652623"/>
    </source>
</evidence>
<organism evidence="2 3">
    <name type="scientific">Ziziphus jujuba</name>
    <name type="common">Chinese jujube</name>
    <name type="synonym">Ziziphus sativa</name>
    <dbReference type="NCBI Taxonomy" id="326968"/>
    <lineage>
        <taxon>Eukaryota</taxon>
        <taxon>Viridiplantae</taxon>
        <taxon>Streptophyta</taxon>
        <taxon>Embryophyta</taxon>
        <taxon>Tracheophyta</taxon>
        <taxon>Spermatophyta</taxon>
        <taxon>Magnoliopsida</taxon>
        <taxon>eudicotyledons</taxon>
        <taxon>Gunneridae</taxon>
        <taxon>Pentapetalae</taxon>
        <taxon>rosids</taxon>
        <taxon>fabids</taxon>
        <taxon>Rosales</taxon>
        <taxon>Rhamnaceae</taxon>
        <taxon>Paliureae</taxon>
        <taxon>Ziziphus</taxon>
    </lineage>
</organism>
<keyword evidence="2" id="KW-1185">Reference proteome</keyword>
<feature type="region of interest" description="Disordered" evidence="1">
    <location>
        <begin position="71"/>
        <end position="117"/>
    </location>
</feature>
<dbReference type="Proteomes" id="UP001652623">
    <property type="component" value="Chromosome 9"/>
</dbReference>
<accession>A0A6P4A7Y9</accession>
<evidence type="ECO:0000256" key="1">
    <source>
        <dbReference type="SAM" id="MobiDB-lite"/>
    </source>
</evidence>
<dbReference type="InterPro" id="IPR008480">
    <property type="entry name" value="DUF761_pln"/>
</dbReference>